<proteinExistence type="inferred from homology"/>
<comment type="caution">
    <text evidence="7">The sequence shown here is derived from an EMBL/GenBank/DDBJ whole genome shotgun (WGS) entry which is preliminary data.</text>
</comment>
<evidence type="ECO:0000256" key="5">
    <source>
        <dbReference type="ARBA" id="ARBA00023163"/>
    </source>
</evidence>
<dbReference type="InterPro" id="IPR036388">
    <property type="entry name" value="WH-like_DNA-bd_sf"/>
</dbReference>
<dbReference type="SUPFAM" id="SSF88946">
    <property type="entry name" value="Sigma2 domain of RNA polymerase sigma factors"/>
    <property type="match status" value="1"/>
</dbReference>
<reference evidence="7 8" key="1">
    <citation type="submission" date="2023-11" db="EMBL/GenBank/DDBJ databases">
        <title>Lentzea sokolovensis, sp. nov., Lentzea kristufkii, sp. nov., and Lentzea miocenensis, sp. nov., rare actinobacteria from Sokolov Coal Basin, Miocene lacustrine sediment, Czech Republic.</title>
        <authorList>
            <person name="Lara A."/>
            <person name="Kotroba L."/>
            <person name="Nouioui I."/>
            <person name="Neumann-Schaal M."/>
            <person name="Mast Y."/>
            <person name="Chronakova A."/>
        </authorList>
    </citation>
    <scope>NUCLEOTIDE SEQUENCE [LARGE SCALE GENOMIC DNA]</scope>
    <source>
        <strain evidence="7 8">BCCO 10_0061</strain>
    </source>
</reference>
<reference evidence="7 8" key="2">
    <citation type="submission" date="2023-11" db="EMBL/GenBank/DDBJ databases">
        <authorList>
            <person name="Lara A.C."/>
            <person name="Chronakova A."/>
        </authorList>
    </citation>
    <scope>NUCLEOTIDE SEQUENCE [LARGE SCALE GENOMIC DNA]</scope>
    <source>
        <strain evidence="7 8">BCCO 10_0061</strain>
    </source>
</reference>
<evidence type="ECO:0000256" key="3">
    <source>
        <dbReference type="ARBA" id="ARBA00023082"/>
    </source>
</evidence>
<keyword evidence="3" id="KW-0731">Sigma factor</keyword>
<evidence type="ECO:0000256" key="4">
    <source>
        <dbReference type="ARBA" id="ARBA00023125"/>
    </source>
</evidence>
<name>A0ABU4V5Y8_9PSEU</name>
<feature type="domain" description="RNA polymerase sigma factor 70 region 4 type 2" evidence="6">
    <location>
        <begin position="105"/>
        <end position="152"/>
    </location>
</feature>
<dbReference type="Pfam" id="PF08281">
    <property type="entry name" value="Sigma70_r4_2"/>
    <property type="match status" value="1"/>
</dbReference>
<evidence type="ECO:0000256" key="2">
    <source>
        <dbReference type="ARBA" id="ARBA00023015"/>
    </source>
</evidence>
<dbReference type="PANTHER" id="PTHR43133:SF8">
    <property type="entry name" value="RNA POLYMERASE SIGMA FACTOR HI_1459-RELATED"/>
    <property type="match status" value="1"/>
</dbReference>
<dbReference type="InterPro" id="IPR039425">
    <property type="entry name" value="RNA_pol_sigma-70-like"/>
</dbReference>
<gene>
    <name evidence="7" type="ORF">SK854_31410</name>
</gene>
<dbReference type="SUPFAM" id="SSF88659">
    <property type="entry name" value="Sigma3 and sigma4 domains of RNA polymerase sigma factors"/>
    <property type="match status" value="1"/>
</dbReference>
<dbReference type="RefSeq" id="WP_319978745.1">
    <property type="nucleotide sequence ID" value="NZ_JAXAVU010000013.1"/>
</dbReference>
<evidence type="ECO:0000313" key="7">
    <source>
        <dbReference type="EMBL" id="MDX8146659.1"/>
    </source>
</evidence>
<accession>A0ABU4V5Y8</accession>
<dbReference type="Gene3D" id="1.10.10.10">
    <property type="entry name" value="Winged helix-like DNA-binding domain superfamily/Winged helix DNA-binding domain"/>
    <property type="match status" value="1"/>
</dbReference>
<dbReference type="Gene3D" id="1.10.1740.10">
    <property type="match status" value="1"/>
</dbReference>
<dbReference type="Proteomes" id="UP001285352">
    <property type="component" value="Unassembled WGS sequence"/>
</dbReference>
<evidence type="ECO:0000313" key="8">
    <source>
        <dbReference type="Proteomes" id="UP001285352"/>
    </source>
</evidence>
<dbReference type="InterPro" id="IPR013249">
    <property type="entry name" value="RNA_pol_sigma70_r4_t2"/>
</dbReference>
<keyword evidence="8" id="KW-1185">Reference proteome</keyword>
<evidence type="ECO:0000259" key="6">
    <source>
        <dbReference type="Pfam" id="PF08281"/>
    </source>
</evidence>
<protein>
    <submittedName>
        <fullName evidence="7">Sigma factor-like helix-turn-helix DNA-binding protein</fullName>
    </submittedName>
</protein>
<keyword evidence="5" id="KW-0804">Transcription</keyword>
<organism evidence="7 8">
    <name type="scientific">Lentzea sokolovensis</name>
    <dbReference type="NCBI Taxonomy" id="3095429"/>
    <lineage>
        <taxon>Bacteria</taxon>
        <taxon>Bacillati</taxon>
        <taxon>Actinomycetota</taxon>
        <taxon>Actinomycetes</taxon>
        <taxon>Pseudonocardiales</taxon>
        <taxon>Pseudonocardiaceae</taxon>
        <taxon>Lentzea</taxon>
    </lineage>
</organism>
<sequence length="164" mass="18569">MHTEADFDVVFVKLLPRLQSRTAQLVGDRHLGEELVQEVYVRLKSSSTRQRGLLEHPNPYAYALTATMNLARSRWRAERRWVVREHVDAGVWQGAAEGDEFVAGLLRQLTGKEASALLLVDLADRTLEDAARLLGVHKGTVQRNRVRALAKLRAVLVRDHQTSR</sequence>
<dbReference type="InterPro" id="IPR013324">
    <property type="entry name" value="RNA_pol_sigma_r3/r4-like"/>
</dbReference>
<keyword evidence="2" id="KW-0805">Transcription regulation</keyword>
<evidence type="ECO:0000256" key="1">
    <source>
        <dbReference type="ARBA" id="ARBA00010641"/>
    </source>
</evidence>
<keyword evidence="4" id="KW-0238">DNA-binding</keyword>
<dbReference type="InterPro" id="IPR013325">
    <property type="entry name" value="RNA_pol_sigma_r2"/>
</dbReference>
<dbReference type="EMBL" id="JAXAVU010000013">
    <property type="protein sequence ID" value="MDX8146659.1"/>
    <property type="molecule type" value="Genomic_DNA"/>
</dbReference>
<dbReference type="PANTHER" id="PTHR43133">
    <property type="entry name" value="RNA POLYMERASE ECF-TYPE SIGMA FACTO"/>
    <property type="match status" value="1"/>
</dbReference>
<comment type="similarity">
    <text evidence="1">Belongs to the sigma-70 factor family. ECF subfamily.</text>
</comment>